<feature type="non-terminal residue" evidence="2">
    <location>
        <position position="1"/>
    </location>
</feature>
<feature type="non-terminal residue" evidence="2">
    <location>
        <position position="494"/>
    </location>
</feature>
<comment type="caution">
    <text evidence="2">The sequence shown here is derived from an EMBL/GenBank/DDBJ whole genome shotgun (WGS) entry which is preliminary data.</text>
</comment>
<dbReference type="AlphaFoldDB" id="A0A8S2KQH7"/>
<reference evidence="2" key="1">
    <citation type="submission" date="2021-02" db="EMBL/GenBank/DDBJ databases">
        <authorList>
            <person name="Nowell W R."/>
        </authorList>
    </citation>
    <scope>NUCLEOTIDE SEQUENCE</scope>
</reference>
<evidence type="ECO:0000313" key="2">
    <source>
        <dbReference type="EMBL" id="CAF3863433.1"/>
    </source>
</evidence>
<evidence type="ECO:0000313" key="1">
    <source>
        <dbReference type="EMBL" id="CAF1102053.1"/>
    </source>
</evidence>
<dbReference type="Proteomes" id="UP000682733">
    <property type="component" value="Unassembled WGS sequence"/>
</dbReference>
<proteinExistence type="predicted"/>
<accession>A0A8S2KQH7</accession>
<organism evidence="2 3">
    <name type="scientific">Didymodactylos carnosus</name>
    <dbReference type="NCBI Taxonomy" id="1234261"/>
    <lineage>
        <taxon>Eukaryota</taxon>
        <taxon>Metazoa</taxon>
        <taxon>Spiralia</taxon>
        <taxon>Gnathifera</taxon>
        <taxon>Rotifera</taxon>
        <taxon>Eurotatoria</taxon>
        <taxon>Bdelloidea</taxon>
        <taxon>Philodinida</taxon>
        <taxon>Philodinidae</taxon>
        <taxon>Didymodactylos</taxon>
    </lineage>
</organism>
<name>A0A8S2KQH7_9BILA</name>
<gene>
    <name evidence="1" type="ORF">OVA965_LOCUS19342</name>
    <name evidence="2" type="ORF">TMI583_LOCUS19358</name>
</gene>
<evidence type="ECO:0000313" key="3">
    <source>
        <dbReference type="Proteomes" id="UP000682733"/>
    </source>
</evidence>
<dbReference type="EMBL" id="CAJNOK010009934">
    <property type="protein sequence ID" value="CAF1102053.1"/>
    <property type="molecule type" value="Genomic_DNA"/>
</dbReference>
<protein>
    <submittedName>
        <fullName evidence="2">Uncharacterized protein</fullName>
    </submittedName>
</protein>
<dbReference type="Proteomes" id="UP000677228">
    <property type="component" value="Unassembled WGS sequence"/>
</dbReference>
<dbReference type="EMBL" id="CAJOBA010009955">
    <property type="protein sequence ID" value="CAF3863433.1"/>
    <property type="molecule type" value="Genomic_DNA"/>
</dbReference>
<sequence>VFERRAADLIERISCVFQNIFDIIEICEATPSIKLGEITKQNLTGIQIAIGNKFYKQDLATQSQTANYDDIIDLKELDKVIINSLRQPPNLFMGVTQICSLVSCPISLYSAKKAVQYFDNLLFKQALILFDPSPSSSSDQKSTSYEEAQILDIKFNVFSMSSLTKDGPFKNAVRDNIDVKDLLICLERKKLLISGKYLKTAARTIESWMKTLPAPDINELQEFNDLLIRDYKITLEHYIKEFEDNQDFPDTVTLTDCGIQKIKQLHDWIPELKSEMLKIIHTPKEAQNQSAPARDIHDLLRSDWRQSYTENLLSDSDNLFTIDTPDAQQDIQLSSQITTNQTTADTISNKMKQLCKKILLIPSVILSSTKLNKSLKTYSMPDVHKACQLLINKKLIELKPDLLANNVNFVESYLKLLPSNRIDEVEFALKLTYFDINNIQLYYDTLTNVDTKNNTNITSVALTFHRIPHMFQTLIQIWQKIRVPKSQGRLTRKK</sequence>